<keyword evidence="2 3" id="KW-0694">RNA-binding</keyword>
<proteinExistence type="inferred from homology"/>
<evidence type="ECO:0000256" key="1">
    <source>
        <dbReference type="ARBA" id="ARBA00022490"/>
    </source>
</evidence>
<comment type="function">
    <text evidence="3">Required for rescue of stalled ribosomes mediated by trans-translation. Binds to transfer-messenger RNA (tmRNA), required for stable association of tmRNA with ribosomes. tmRNA and SmpB together mimic tRNA shape, replacing the anticodon stem-loop with SmpB. tmRNA is encoded by the ssrA gene; the 2 termini fold to resemble tRNA(Ala) and it encodes a 'tag peptide', a short internal open reading frame. During trans-translation Ala-aminoacylated tmRNA acts like a tRNA, entering the A-site of stalled ribosomes, displacing the stalled mRNA. The ribosome then switches to translate the ORF on the tmRNA; the nascent peptide is terminated with the 'tag peptide' encoded by the tmRNA and targeted for degradation. The ribosome is freed to recommence translation, which seems to be the essential function of trans-translation.</text>
</comment>
<evidence type="ECO:0000313" key="5">
    <source>
        <dbReference type="Proteomes" id="UP001210339"/>
    </source>
</evidence>
<comment type="similarity">
    <text evidence="3">Belongs to the SmpB family.</text>
</comment>
<evidence type="ECO:0000256" key="3">
    <source>
        <dbReference type="HAMAP-Rule" id="MF_00023"/>
    </source>
</evidence>
<dbReference type="NCBIfam" id="NF003843">
    <property type="entry name" value="PRK05422.1"/>
    <property type="match status" value="1"/>
</dbReference>
<dbReference type="HAMAP" id="MF_00023">
    <property type="entry name" value="SmpB"/>
    <property type="match status" value="1"/>
</dbReference>
<dbReference type="InterPro" id="IPR020081">
    <property type="entry name" value="SsrA-bd_prot_CS"/>
</dbReference>
<gene>
    <name evidence="3 4" type="primary">smpB</name>
    <name evidence="4" type="ORF">O6R05_06310</name>
</gene>
<dbReference type="EMBL" id="CP115667">
    <property type="protein sequence ID" value="WBW49607.1"/>
    <property type="molecule type" value="Genomic_DNA"/>
</dbReference>
<dbReference type="SUPFAM" id="SSF74982">
    <property type="entry name" value="Small protein B (SmpB)"/>
    <property type="match status" value="1"/>
</dbReference>
<accession>A0ABY7QS45</accession>
<dbReference type="Pfam" id="PF01668">
    <property type="entry name" value="SmpB"/>
    <property type="match status" value="1"/>
</dbReference>
<keyword evidence="1 3" id="KW-0963">Cytoplasm</keyword>
<evidence type="ECO:0000313" key="4">
    <source>
        <dbReference type="EMBL" id="WBW49607.1"/>
    </source>
</evidence>
<keyword evidence="5" id="KW-1185">Reference proteome</keyword>
<comment type="subcellular location">
    <subcellularLocation>
        <location evidence="3">Cytoplasm</location>
    </subcellularLocation>
    <text evidence="3">The tmRNA-SmpB complex associates with stalled 70S ribosomes.</text>
</comment>
<dbReference type="PANTHER" id="PTHR30308:SF2">
    <property type="entry name" value="SSRA-BINDING PROTEIN"/>
    <property type="match status" value="1"/>
</dbReference>
<reference evidence="4 5" key="1">
    <citation type="submission" date="2023-01" db="EMBL/GenBank/DDBJ databases">
        <authorList>
            <person name="Lee S.H."/>
            <person name="Jung H.S."/>
            <person name="Yun J.U."/>
        </authorList>
    </citation>
    <scope>NUCLEOTIDE SEQUENCE [LARGE SCALE GENOMIC DNA]</scope>
    <source>
        <strain evidence="4 5">CBA3646</strain>
    </source>
</reference>
<organism evidence="4 5">
    <name type="scientific">Peptoniphilus equinus</name>
    <dbReference type="NCBI Taxonomy" id="3016343"/>
    <lineage>
        <taxon>Bacteria</taxon>
        <taxon>Bacillati</taxon>
        <taxon>Bacillota</taxon>
        <taxon>Tissierellia</taxon>
        <taxon>Tissierellales</taxon>
        <taxon>Peptoniphilaceae</taxon>
        <taxon>Peptoniphilus</taxon>
    </lineage>
</organism>
<dbReference type="RefSeq" id="WP_271191139.1">
    <property type="nucleotide sequence ID" value="NZ_CP115667.1"/>
</dbReference>
<dbReference type="InterPro" id="IPR000037">
    <property type="entry name" value="SsrA-bd_prot"/>
</dbReference>
<dbReference type="NCBIfam" id="TIGR00086">
    <property type="entry name" value="smpB"/>
    <property type="match status" value="1"/>
</dbReference>
<dbReference type="Proteomes" id="UP001210339">
    <property type="component" value="Chromosome"/>
</dbReference>
<dbReference type="PANTHER" id="PTHR30308">
    <property type="entry name" value="TMRNA-BINDING COMPONENT OF TRANS-TRANSLATION TAGGING COMPLEX"/>
    <property type="match status" value="1"/>
</dbReference>
<name>A0ABY7QS45_9FIRM</name>
<dbReference type="PROSITE" id="PS01317">
    <property type="entry name" value="SSRP"/>
    <property type="match status" value="1"/>
</dbReference>
<dbReference type="InterPro" id="IPR023620">
    <property type="entry name" value="SmpB"/>
</dbReference>
<dbReference type="CDD" id="cd09294">
    <property type="entry name" value="SmpB"/>
    <property type="match status" value="1"/>
</dbReference>
<dbReference type="Gene3D" id="2.40.280.10">
    <property type="match status" value="1"/>
</dbReference>
<evidence type="ECO:0000256" key="2">
    <source>
        <dbReference type="ARBA" id="ARBA00022884"/>
    </source>
</evidence>
<sequence>MSDATLATNRKARHDYFIEATIEAGLVLTGTEVKSLRAGKANLKDAYATIKNGEVFVEGMHISPYEQGNIMNTDPMRVRKLLLHRREILKLNKELSIKGNALIPLKLYLKKGRVKVELAVARGKKLYDKRADMAKKDAQRKMDQAVRY</sequence>
<protein>
    <recommendedName>
        <fullName evidence="3">SsrA-binding protein</fullName>
    </recommendedName>
    <alternativeName>
        <fullName evidence="3">Small protein B</fullName>
    </alternativeName>
</protein>